<name>A0A0W0SR61_9GAMM</name>
<dbReference type="PIRSF" id="PIRSF018005">
    <property type="entry name" value="UCP018005"/>
    <property type="match status" value="1"/>
</dbReference>
<dbReference type="OrthoDB" id="5289726at2"/>
<dbReference type="GO" id="GO:0032259">
    <property type="term" value="P:methylation"/>
    <property type="evidence" value="ECO:0007669"/>
    <property type="project" value="UniProtKB-KW"/>
</dbReference>
<keyword evidence="5" id="KW-1185">Reference proteome</keyword>
<evidence type="ECO:0000313" key="5">
    <source>
        <dbReference type="Proteomes" id="UP000054736"/>
    </source>
</evidence>
<dbReference type="Pfam" id="PF10017">
    <property type="entry name" value="Methyltransf_33"/>
    <property type="match status" value="1"/>
</dbReference>
<keyword evidence="2 4" id="KW-0808">Transferase</keyword>
<dbReference type="Proteomes" id="UP000054736">
    <property type="component" value="Unassembled WGS sequence"/>
</dbReference>
<evidence type="ECO:0000256" key="1">
    <source>
        <dbReference type="ARBA" id="ARBA00022603"/>
    </source>
</evidence>
<proteinExistence type="predicted"/>
<evidence type="ECO:0000313" key="4">
    <source>
        <dbReference type="EMBL" id="KTC85819.1"/>
    </source>
</evidence>
<dbReference type="InterPro" id="IPR029063">
    <property type="entry name" value="SAM-dependent_MTases_sf"/>
</dbReference>
<organism evidence="4 5">
    <name type="scientific">Legionella drozanskii LLAP-1</name>
    <dbReference type="NCBI Taxonomy" id="1212489"/>
    <lineage>
        <taxon>Bacteria</taxon>
        <taxon>Pseudomonadati</taxon>
        <taxon>Pseudomonadota</taxon>
        <taxon>Gammaproteobacteria</taxon>
        <taxon>Legionellales</taxon>
        <taxon>Legionellaceae</taxon>
        <taxon>Legionella</taxon>
    </lineage>
</organism>
<dbReference type="EMBL" id="LNXY01000027">
    <property type="protein sequence ID" value="KTC85819.1"/>
    <property type="molecule type" value="Genomic_DNA"/>
</dbReference>
<accession>A0A0W0SR61</accession>
<dbReference type="AlphaFoldDB" id="A0A0W0SR61"/>
<keyword evidence="1 4" id="KW-0489">Methyltransferase</keyword>
<dbReference type="GO" id="GO:0052706">
    <property type="term" value="F:L-histidine N(alpha)-methyltransferase activity"/>
    <property type="evidence" value="ECO:0007669"/>
    <property type="project" value="UniProtKB-EC"/>
</dbReference>
<dbReference type="STRING" id="1212489.Ldro_2144"/>
<dbReference type="InterPro" id="IPR017804">
    <property type="entry name" value="MeTrfase_EgtD-like"/>
</dbReference>
<dbReference type="SUPFAM" id="SSF53335">
    <property type="entry name" value="S-adenosyl-L-methionine-dependent methyltransferases"/>
    <property type="match status" value="1"/>
</dbReference>
<dbReference type="InterPro" id="IPR019257">
    <property type="entry name" value="MeTrfase_dom"/>
</dbReference>
<dbReference type="PANTHER" id="PTHR43397">
    <property type="entry name" value="ERGOTHIONEINE BIOSYNTHESIS PROTEIN 1"/>
    <property type="match status" value="1"/>
</dbReference>
<dbReference type="EC" id="2.1.1.44" evidence="4"/>
<feature type="domain" description="Histidine-specific methyltransferase SAM-dependent" evidence="3">
    <location>
        <begin position="25"/>
        <end position="329"/>
    </location>
</feature>
<comment type="caution">
    <text evidence="4">The sequence shown here is derived from an EMBL/GenBank/DDBJ whole genome shotgun (WGS) entry which is preliminary data.</text>
</comment>
<gene>
    <name evidence="4" type="primary">egtD</name>
    <name evidence="4" type="ORF">Ldro_2144</name>
</gene>
<sequence length="331" mass="38523">MSAKFKTPALDNAKVSHNDKQEFIHDILHGLSKSNKEVNSKYFYDEYGSELFNQITHHPDYYLTGCELDILDHYKNDLADLLKNENFNLIELGPGEGIKTRLLIDHFLDENLSFSYYTIDISRKYLTQIIDQFNEQLPTLETVALNVDYLNGIKWLGSTSRKRNFVLFLGSSIGNFDLNSTKEFLGMMKSFLHPGDYVFIGFDLLKNIDVLMRAYNDRDGITREFNLNLLRRMNNELGANFNIDSFYHYGTYNVYLKAMESYLISNKAQIVYIDALKKSFNFKEFEAIHAESSHKYTFSQVAKLAQATGFEIVRNFTDSKQYFLDSLWRVV</sequence>
<dbReference type="InterPro" id="IPR051128">
    <property type="entry name" value="EgtD_Methyltrsf_superfamily"/>
</dbReference>
<protein>
    <submittedName>
        <fullName evidence="4">Histidine-specific methyltransferase EgtD</fullName>
        <ecNumber evidence="4">2.1.1.44</ecNumber>
    </submittedName>
</protein>
<evidence type="ECO:0000259" key="3">
    <source>
        <dbReference type="Pfam" id="PF10017"/>
    </source>
</evidence>
<dbReference type="PANTHER" id="PTHR43397:SF1">
    <property type="entry name" value="ERGOTHIONEINE BIOSYNTHESIS PROTEIN 1"/>
    <property type="match status" value="1"/>
</dbReference>
<dbReference type="Gene3D" id="3.40.50.150">
    <property type="entry name" value="Vaccinia Virus protein VP39"/>
    <property type="match status" value="1"/>
</dbReference>
<reference evidence="4 5" key="1">
    <citation type="submission" date="2015-11" db="EMBL/GenBank/DDBJ databases">
        <title>Genomic analysis of 38 Legionella species identifies large and diverse effector repertoires.</title>
        <authorList>
            <person name="Burstein D."/>
            <person name="Amaro F."/>
            <person name="Zusman T."/>
            <person name="Lifshitz Z."/>
            <person name="Cohen O."/>
            <person name="Gilbert J.A."/>
            <person name="Pupko T."/>
            <person name="Shuman H.A."/>
            <person name="Segal G."/>
        </authorList>
    </citation>
    <scope>NUCLEOTIDE SEQUENCE [LARGE SCALE GENOMIC DNA]</scope>
    <source>
        <strain evidence="4 5">ATCC 700990</strain>
    </source>
</reference>
<evidence type="ECO:0000256" key="2">
    <source>
        <dbReference type="ARBA" id="ARBA00022679"/>
    </source>
</evidence>
<dbReference type="RefSeq" id="WP_058496423.1">
    <property type="nucleotide sequence ID" value="NZ_CAAAIU010000001.1"/>
</dbReference>
<dbReference type="PATRIC" id="fig|1212489.4.peg.2266"/>